<reference evidence="3 4" key="2">
    <citation type="submission" date="2024-07" db="EMBL/GenBank/DDBJ databases">
        <authorList>
            <person name="Akdeniz Z."/>
        </authorList>
    </citation>
    <scope>NUCLEOTIDE SEQUENCE [LARGE SCALE GENOMIC DNA]</scope>
</reference>
<name>A0AA86Q550_9EUKA</name>
<evidence type="ECO:0000313" key="4">
    <source>
        <dbReference type="Proteomes" id="UP001642409"/>
    </source>
</evidence>
<dbReference type="InterPro" id="IPR023231">
    <property type="entry name" value="GSKIP_dom_sf"/>
</dbReference>
<proteinExistence type="predicted"/>
<sequence length="83" mass="9939">MNIVVDQEIEYIKSQQQQLNFVVLSEDKNKITITYENQQLAFTITNDGFQTETDFFETFESMLMNVFPSFQQHFMNEIMKKLK</sequence>
<protein>
    <recommendedName>
        <fullName evidence="1">GSKIP domain-containing protein</fullName>
    </recommendedName>
</protein>
<accession>A0AA86Q550</accession>
<dbReference type="EMBL" id="CAXDID020000199">
    <property type="protein sequence ID" value="CAL6053892.1"/>
    <property type="molecule type" value="Genomic_DNA"/>
</dbReference>
<dbReference type="Proteomes" id="UP001642409">
    <property type="component" value="Unassembled WGS sequence"/>
</dbReference>
<evidence type="ECO:0000313" key="3">
    <source>
        <dbReference type="EMBL" id="CAL6053892.1"/>
    </source>
</evidence>
<reference evidence="2" key="1">
    <citation type="submission" date="2023-06" db="EMBL/GenBank/DDBJ databases">
        <authorList>
            <person name="Kurt Z."/>
        </authorList>
    </citation>
    <scope>NUCLEOTIDE SEQUENCE</scope>
</reference>
<keyword evidence="4" id="KW-1185">Reference proteome</keyword>
<dbReference type="AlphaFoldDB" id="A0AA86Q550"/>
<gene>
    <name evidence="2" type="ORF">HINF_LOCUS38983</name>
    <name evidence="3" type="ORF">HINF_LOCUS45748</name>
</gene>
<feature type="domain" description="GSKIP" evidence="1">
    <location>
        <begin position="35"/>
        <end position="83"/>
    </location>
</feature>
<comment type="caution">
    <text evidence="2">The sequence shown here is derived from an EMBL/GenBank/DDBJ whole genome shotgun (WGS) entry which is preliminary data.</text>
</comment>
<dbReference type="Pfam" id="PF05303">
    <property type="entry name" value="GSKIP_dom"/>
    <property type="match status" value="1"/>
</dbReference>
<dbReference type="InterPro" id="IPR007967">
    <property type="entry name" value="GSKIP_dom"/>
</dbReference>
<dbReference type="SUPFAM" id="SSF103107">
    <property type="entry name" value="Hypothetical protein c14orf129, hspc210"/>
    <property type="match status" value="1"/>
</dbReference>
<evidence type="ECO:0000259" key="1">
    <source>
        <dbReference type="Pfam" id="PF05303"/>
    </source>
</evidence>
<organism evidence="2">
    <name type="scientific">Hexamita inflata</name>
    <dbReference type="NCBI Taxonomy" id="28002"/>
    <lineage>
        <taxon>Eukaryota</taxon>
        <taxon>Metamonada</taxon>
        <taxon>Diplomonadida</taxon>
        <taxon>Hexamitidae</taxon>
        <taxon>Hexamitinae</taxon>
        <taxon>Hexamita</taxon>
    </lineage>
</organism>
<evidence type="ECO:0000313" key="2">
    <source>
        <dbReference type="EMBL" id="CAI9951338.1"/>
    </source>
</evidence>
<dbReference type="EMBL" id="CATOUU010000823">
    <property type="protein sequence ID" value="CAI9951338.1"/>
    <property type="molecule type" value="Genomic_DNA"/>
</dbReference>
<dbReference type="Gene3D" id="3.30.2280.10">
    <property type="entry name" value="Hypothetical protein (hspc210)"/>
    <property type="match status" value="1"/>
</dbReference>